<evidence type="ECO:0000256" key="1">
    <source>
        <dbReference type="SAM" id="MobiDB-lite"/>
    </source>
</evidence>
<reference evidence="2" key="1">
    <citation type="submission" date="2020-02" db="EMBL/GenBank/DDBJ databases">
        <authorList>
            <person name="Meier V. D."/>
        </authorList>
    </citation>
    <scope>NUCLEOTIDE SEQUENCE</scope>
    <source>
        <strain evidence="2">AVDCRST_MAG02</strain>
    </source>
</reference>
<proteinExistence type="predicted"/>
<feature type="compositionally biased region" description="Basic residues" evidence="1">
    <location>
        <begin position="43"/>
        <end position="53"/>
    </location>
</feature>
<sequence>EKEDRHRPRGARPGLRGLRGRELPEPGGRAAVRGRGDHLVARGARRRGDRRRATREGARPAGRHGRPV</sequence>
<gene>
    <name evidence="2" type="ORF">AVDCRST_MAG02-2198</name>
</gene>
<feature type="non-terminal residue" evidence="2">
    <location>
        <position position="68"/>
    </location>
</feature>
<organism evidence="2">
    <name type="scientific">uncultured Rubrobacteraceae bacterium</name>
    <dbReference type="NCBI Taxonomy" id="349277"/>
    <lineage>
        <taxon>Bacteria</taxon>
        <taxon>Bacillati</taxon>
        <taxon>Actinomycetota</taxon>
        <taxon>Rubrobacteria</taxon>
        <taxon>Rubrobacterales</taxon>
        <taxon>Rubrobacteraceae</taxon>
        <taxon>environmental samples</taxon>
    </lineage>
</organism>
<name>A0A6J4R586_9ACTN</name>
<dbReference type="AlphaFoldDB" id="A0A6J4R586"/>
<dbReference type="EMBL" id="CADCVH010000073">
    <property type="protein sequence ID" value="CAA9460499.1"/>
    <property type="molecule type" value="Genomic_DNA"/>
</dbReference>
<evidence type="ECO:0000313" key="2">
    <source>
        <dbReference type="EMBL" id="CAA9460499.1"/>
    </source>
</evidence>
<feature type="region of interest" description="Disordered" evidence="1">
    <location>
        <begin position="1"/>
        <end position="68"/>
    </location>
</feature>
<protein>
    <submittedName>
        <fullName evidence="2">Uncharacterized protein</fullName>
    </submittedName>
</protein>
<accession>A0A6J4R586</accession>
<feature type="non-terminal residue" evidence="2">
    <location>
        <position position="1"/>
    </location>
</feature>